<comment type="caution">
    <text evidence="1">The sequence shown here is derived from an EMBL/GenBank/DDBJ whole genome shotgun (WGS) entry which is preliminary data.</text>
</comment>
<dbReference type="EMBL" id="LFJJ01000265">
    <property type="protein sequence ID" value="KND57248.1"/>
    <property type="molecule type" value="Genomic_DNA"/>
</dbReference>
<evidence type="ECO:0000313" key="1">
    <source>
        <dbReference type="EMBL" id="KND57248.1"/>
    </source>
</evidence>
<keyword evidence="2" id="KW-1185">Reference proteome</keyword>
<gene>
    <name evidence="1" type="ORF">BVER_00549</name>
</gene>
<dbReference type="OrthoDB" id="9908134at2"/>
<proteinExistence type="predicted"/>
<reference evidence="2" key="1">
    <citation type="submission" date="2015-06" db="EMBL/GenBank/DDBJ databases">
        <title>Comparative genomics of Burkholderia leaf nodule symbionts.</title>
        <authorList>
            <person name="Carlier A."/>
            <person name="Eberl L."/>
            <person name="Pinto-Carbo M."/>
        </authorList>
    </citation>
    <scope>NUCLEOTIDE SEQUENCE [LARGE SCALE GENOMIC DNA]</scope>
    <source>
        <strain evidence="2">UZHbot4</strain>
    </source>
</reference>
<dbReference type="Proteomes" id="UP000036959">
    <property type="component" value="Unassembled WGS sequence"/>
</dbReference>
<accession>A0A0L0M4E7</accession>
<dbReference type="RefSeq" id="WP_050455880.1">
    <property type="nucleotide sequence ID" value="NZ_LFJJ01000265.1"/>
</dbReference>
<name>A0A0L0M4E7_9BURK</name>
<sequence>MKSNNQSKRLDVDVRTSIGAFVPDGGFVVGGGTSKEIRLIKEVDRAAELLTGTFNVAVEKRYNSSGRSGGAYLLADHRASELRTNRSIGVLIALNGEGGLHFHAYVDAEHMQEGKLATVGRRGGLFRPYVYHAVGSIEEAVAWIEEHAKVSTGDRDLARTWFRDPVGGSCYPSMESVKKYLPEGQHVVQSLPPTIEIQTINRRIYVLSPVCMNRMPSKIAADRLKFLGPHIPGTTLHEAMQRKIRRFMQEFETECLTDHQKYFTMAGGMLATCYPSGF</sequence>
<dbReference type="PATRIC" id="fig|242163.4.peg.3731"/>
<dbReference type="AlphaFoldDB" id="A0A0L0M4E7"/>
<organism evidence="1 2">
    <name type="scientific">Candidatus Burkholderia verschuerenii</name>
    <dbReference type="NCBI Taxonomy" id="242163"/>
    <lineage>
        <taxon>Bacteria</taxon>
        <taxon>Pseudomonadati</taxon>
        <taxon>Pseudomonadota</taxon>
        <taxon>Betaproteobacteria</taxon>
        <taxon>Burkholderiales</taxon>
        <taxon>Burkholderiaceae</taxon>
        <taxon>Burkholderia</taxon>
    </lineage>
</organism>
<protein>
    <submittedName>
        <fullName evidence="1">Uncharacterized protein</fullName>
    </submittedName>
</protein>
<evidence type="ECO:0000313" key="2">
    <source>
        <dbReference type="Proteomes" id="UP000036959"/>
    </source>
</evidence>